<dbReference type="EMBL" id="QTTN01000019">
    <property type="protein sequence ID" value="REE81247.1"/>
    <property type="molecule type" value="Genomic_DNA"/>
</dbReference>
<evidence type="ECO:0000313" key="2">
    <source>
        <dbReference type="Proteomes" id="UP000256304"/>
    </source>
</evidence>
<gene>
    <name evidence="1" type="ORF">A8990_11982</name>
</gene>
<dbReference type="PIRSF" id="PIRSF016498">
    <property type="entry name" value="UCP016498"/>
    <property type="match status" value="1"/>
</dbReference>
<proteinExistence type="predicted"/>
<organism evidence="1 2">
    <name type="scientific">Paenibacillus taihuensis</name>
    <dbReference type="NCBI Taxonomy" id="1156355"/>
    <lineage>
        <taxon>Bacteria</taxon>
        <taxon>Bacillati</taxon>
        <taxon>Bacillota</taxon>
        <taxon>Bacilli</taxon>
        <taxon>Bacillales</taxon>
        <taxon>Paenibacillaceae</taxon>
        <taxon>Paenibacillus</taxon>
    </lineage>
</organism>
<dbReference type="Proteomes" id="UP000256304">
    <property type="component" value="Unassembled WGS sequence"/>
</dbReference>
<dbReference type="InterPro" id="IPR018699">
    <property type="entry name" value="DUF2203"/>
</dbReference>
<dbReference type="AlphaFoldDB" id="A0A3D9RN74"/>
<evidence type="ECO:0000313" key="1">
    <source>
        <dbReference type="EMBL" id="REE81247.1"/>
    </source>
</evidence>
<evidence type="ECO:0008006" key="3">
    <source>
        <dbReference type="Google" id="ProtNLM"/>
    </source>
</evidence>
<reference evidence="1 2" key="1">
    <citation type="submission" date="2018-08" db="EMBL/GenBank/DDBJ databases">
        <title>Genomic Encyclopedia of Type Strains, Phase III (KMG-III): the genomes of soil and plant-associated and newly described type strains.</title>
        <authorList>
            <person name="Whitman W."/>
        </authorList>
    </citation>
    <scope>NUCLEOTIDE SEQUENCE [LARGE SCALE GENOMIC DNA]</scope>
    <source>
        <strain evidence="1 2">CGMCC 1.10966</strain>
    </source>
</reference>
<keyword evidence="2" id="KW-1185">Reference proteome</keyword>
<name>A0A3D9RN74_9BACL</name>
<accession>A0A3D9RN74</accession>
<dbReference type="RefSeq" id="WP_181909621.1">
    <property type="nucleotide sequence ID" value="NZ_QTTN01000019.1"/>
</dbReference>
<protein>
    <recommendedName>
        <fullName evidence="3">Cell division protein DivIVA</fullName>
    </recommendedName>
</protein>
<dbReference type="Pfam" id="PF09969">
    <property type="entry name" value="DUF2203"/>
    <property type="match status" value="1"/>
</dbReference>
<comment type="caution">
    <text evidence="1">The sequence shown here is derived from an EMBL/GenBank/DDBJ whole genome shotgun (WGS) entry which is preliminary data.</text>
</comment>
<sequence>MRRVEQPMFTIDEANAMLPLLQEELFKLQLLAQQFEEKYEELQIAKANREFAEPHRGTESDPFFELESQLEFMRMEIDLGIGNFERRGVMLKMINPGLIDFPSLLNGEKILICWKQGETRISHYHGYNDGFIGRKPHPGC</sequence>